<evidence type="ECO:0000256" key="2">
    <source>
        <dbReference type="SAM" id="Phobius"/>
    </source>
</evidence>
<feature type="region of interest" description="Disordered" evidence="1">
    <location>
        <begin position="1"/>
        <end position="56"/>
    </location>
</feature>
<reference evidence="3 4" key="1">
    <citation type="submission" date="2017-09" db="EMBL/GenBank/DDBJ databases">
        <title>Depth-based differentiation of microbial function through sediment-hosted aquifers and enrichment of novel symbionts in the deep terrestrial subsurface.</title>
        <authorList>
            <person name="Probst A.J."/>
            <person name="Ladd B."/>
            <person name="Jarett J.K."/>
            <person name="Geller-Mcgrath D.E."/>
            <person name="Sieber C.M."/>
            <person name="Emerson J.B."/>
            <person name="Anantharaman K."/>
            <person name="Thomas B.C."/>
            <person name="Malmstrom R."/>
            <person name="Stieglmeier M."/>
            <person name="Klingl A."/>
            <person name="Woyke T."/>
            <person name="Ryan C.M."/>
            <person name="Banfield J.F."/>
        </authorList>
    </citation>
    <scope>NUCLEOTIDE SEQUENCE [LARGE SCALE GENOMIC DNA]</scope>
    <source>
        <strain evidence="3">CG11_big_fil_rev_8_21_14_0_20_43_7</strain>
    </source>
</reference>
<evidence type="ECO:0000313" key="4">
    <source>
        <dbReference type="Proteomes" id="UP000229782"/>
    </source>
</evidence>
<organism evidence="3 4">
    <name type="scientific">Candidatus Magasanikbacteria bacterium CG11_big_fil_rev_8_21_14_0_20_43_7</name>
    <dbReference type="NCBI Taxonomy" id="1974654"/>
    <lineage>
        <taxon>Bacteria</taxon>
        <taxon>Candidatus Magasanikiibacteriota</taxon>
    </lineage>
</organism>
<sequence>MGNKKKNTVKTNTQQHIDQTIDALEASIHTGTGNDKKKDTPRQPHSDQKRNAPSIHIPKYNDRGYIFRQRLVLVTVLCIGLGVFGLWGWHIKTVIYDAGHGNLGGKTPLSSVGEQFSEAMLMAGARKEEPLLPPGTTSTLGRIIDHSGNTASTTASSTPTLDTLISSLQSKRTSSSATP</sequence>
<gene>
    <name evidence="3" type="ORF">COV60_01000</name>
</gene>
<dbReference type="AlphaFoldDB" id="A0A2H0N368"/>
<feature type="compositionally biased region" description="Basic and acidic residues" evidence="1">
    <location>
        <begin position="34"/>
        <end position="50"/>
    </location>
</feature>
<feature type="transmembrane region" description="Helical" evidence="2">
    <location>
        <begin position="71"/>
        <end position="89"/>
    </location>
</feature>
<keyword evidence="2" id="KW-1133">Transmembrane helix</keyword>
<keyword evidence="2" id="KW-0812">Transmembrane</keyword>
<name>A0A2H0N368_9BACT</name>
<evidence type="ECO:0000313" key="3">
    <source>
        <dbReference type="EMBL" id="PIR03321.1"/>
    </source>
</evidence>
<proteinExistence type="predicted"/>
<dbReference type="EMBL" id="PCWM01000019">
    <property type="protein sequence ID" value="PIR03321.1"/>
    <property type="molecule type" value="Genomic_DNA"/>
</dbReference>
<keyword evidence="2" id="KW-0472">Membrane</keyword>
<evidence type="ECO:0000256" key="1">
    <source>
        <dbReference type="SAM" id="MobiDB-lite"/>
    </source>
</evidence>
<comment type="caution">
    <text evidence="3">The sequence shown here is derived from an EMBL/GenBank/DDBJ whole genome shotgun (WGS) entry which is preliminary data.</text>
</comment>
<accession>A0A2H0N368</accession>
<dbReference type="Proteomes" id="UP000229782">
    <property type="component" value="Unassembled WGS sequence"/>
</dbReference>
<protein>
    <submittedName>
        <fullName evidence="3">Uncharacterized protein</fullName>
    </submittedName>
</protein>